<dbReference type="InterPro" id="IPR050595">
    <property type="entry name" value="Bact_response_regulator"/>
</dbReference>
<dbReference type="GO" id="GO:0000160">
    <property type="term" value="P:phosphorelay signal transduction system"/>
    <property type="evidence" value="ECO:0007669"/>
    <property type="project" value="InterPro"/>
</dbReference>
<dbReference type="InterPro" id="IPR011006">
    <property type="entry name" value="CheY-like_superfamily"/>
</dbReference>
<name>A0A4P7D2E3_9BURK</name>
<dbReference type="KEGG" id="ppai:E1956_33845"/>
<dbReference type="Gene3D" id="3.40.50.2300">
    <property type="match status" value="1"/>
</dbReference>
<dbReference type="EMBL" id="CP038150">
    <property type="protein sequence ID" value="QBR02098.1"/>
    <property type="molecule type" value="Genomic_DNA"/>
</dbReference>
<dbReference type="SMART" id="SM00448">
    <property type="entry name" value="REC"/>
    <property type="match status" value="1"/>
</dbReference>
<dbReference type="Proteomes" id="UP000295727">
    <property type="component" value="Chromosome 3"/>
</dbReference>
<dbReference type="SUPFAM" id="SSF52172">
    <property type="entry name" value="CheY-like"/>
    <property type="match status" value="1"/>
</dbReference>
<dbReference type="OrthoDB" id="8964771at2"/>
<evidence type="ECO:0000259" key="3">
    <source>
        <dbReference type="PROSITE" id="PS50110"/>
    </source>
</evidence>
<dbReference type="AlphaFoldDB" id="A0A4P7D2E3"/>
<accession>A0A4P7D2E3</accession>
<evidence type="ECO:0000313" key="4">
    <source>
        <dbReference type="EMBL" id="QBR02098.1"/>
    </source>
</evidence>
<dbReference type="PANTHER" id="PTHR44591:SF25">
    <property type="entry name" value="CHEMOTAXIS TWO-COMPONENT RESPONSE REGULATOR"/>
    <property type="match status" value="1"/>
</dbReference>
<sequence length="157" mass="17594">MIEATCSTCQSARIRTPDITMTRLPVIAVVDDDASIRQAITSLIRSHGYAVYTFACAEDFLHSLYFEVTQCLITDVHMPRMSGMELYLQVQEKDARIPVILMSAACDDQNIRNARLSSTCRVLAKPFDDARLLDSIEHALEPRARRVQRALPPGQAL</sequence>
<feature type="modified residue" description="4-aspartylphosphate" evidence="2">
    <location>
        <position position="75"/>
    </location>
</feature>
<dbReference type="PROSITE" id="PS50110">
    <property type="entry name" value="RESPONSE_REGULATORY"/>
    <property type="match status" value="1"/>
</dbReference>
<feature type="domain" description="Response regulatory" evidence="3">
    <location>
        <begin position="26"/>
        <end position="140"/>
    </location>
</feature>
<keyword evidence="5" id="KW-1185">Reference proteome</keyword>
<evidence type="ECO:0000313" key="5">
    <source>
        <dbReference type="Proteomes" id="UP000295727"/>
    </source>
</evidence>
<dbReference type="InterPro" id="IPR001789">
    <property type="entry name" value="Sig_transdc_resp-reg_receiver"/>
</dbReference>
<reference evidence="4 5" key="1">
    <citation type="submission" date="2019-03" db="EMBL/GenBank/DDBJ databases">
        <title>Paraburkholderia sp. 7MH5, isolated from subtropical forest soil.</title>
        <authorList>
            <person name="Gao Z.-H."/>
            <person name="Qiu L.-H."/>
        </authorList>
    </citation>
    <scope>NUCLEOTIDE SEQUENCE [LARGE SCALE GENOMIC DNA]</scope>
    <source>
        <strain evidence="4 5">7MH5</strain>
    </source>
</reference>
<keyword evidence="1 2" id="KW-0597">Phosphoprotein</keyword>
<dbReference type="Pfam" id="PF00072">
    <property type="entry name" value="Response_reg"/>
    <property type="match status" value="1"/>
</dbReference>
<dbReference type="PANTHER" id="PTHR44591">
    <property type="entry name" value="STRESS RESPONSE REGULATOR PROTEIN 1"/>
    <property type="match status" value="1"/>
</dbReference>
<proteinExistence type="predicted"/>
<protein>
    <submittedName>
        <fullName evidence="4">Response regulator</fullName>
    </submittedName>
</protein>
<evidence type="ECO:0000256" key="1">
    <source>
        <dbReference type="ARBA" id="ARBA00022553"/>
    </source>
</evidence>
<gene>
    <name evidence="4" type="ORF">E1956_33845</name>
</gene>
<organism evidence="4 5">
    <name type="scientific">Paraburkholderia pallida</name>
    <dbReference type="NCBI Taxonomy" id="2547399"/>
    <lineage>
        <taxon>Bacteria</taxon>
        <taxon>Pseudomonadati</taxon>
        <taxon>Pseudomonadota</taxon>
        <taxon>Betaproteobacteria</taxon>
        <taxon>Burkholderiales</taxon>
        <taxon>Burkholderiaceae</taxon>
        <taxon>Paraburkholderia</taxon>
    </lineage>
</organism>
<evidence type="ECO:0000256" key="2">
    <source>
        <dbReference type="PROSITE-ProRule" id="PRU00169"/>
    </source>
</evidence>